<sequence>MLNNRTWLAFANRKRCRHTDAIHYLGFINWRMGRVRFSIGDIVYLFMSDERCVRFKMVVTAENCKREDQSFWVVTPHNEITYKLELLEEYEGTMLSEKELCKYGLKGGRSLEVPNCNNKELIGYIISIF</sequence>
<protein>
    <recommendedName>
        <fullName evidence="3">EVE domain-containing protein</fullName>
    </recommendedName>
</protein>
<keyword evidence="2" id="KW-1185">Reference proteome</keyword>
<dbReference type="RefSeq" id="WP_301638698.1">
    <property type="nucleotide sequence ID" value="NZ_JADYTN010000044.1"/>
</dbReference>
<organism evidence="1 2">
    <name type="scientific">Xylanibacter brevis</name>
    <dbReference type="NCBI Taxonomy" id="83231"/>
    <lineage>
        <taxon>Bacteria</taxon>
        <taxon>Pseudomonadati</taxon>
        <taxon>Bacteroidota</taxon>
        <taxon>Bacteroidia</taxon>
        <taxon>Bacteroidales</taxon>
        <taxon>Prevotellaceae</taxon>
        <taxon>Xylanibacter</taxon>
    </lineage>
</organism>
<comment type="caution">
    <text evidence="1">The sequence shown here is derived from an EMBL/GenBank/DDBJ whole genome shotgun (WGS) entry which is preliminary data.</text>
</comment>
<evidence type="ECO:0000313" key="2">
    <source>
        <dbReference type="Proteomes" id="UP001200470"/>
    </source>
</evidence>
<dbReference type="EMBL" id="JADYTN010000044">
    <property type="protein sequence ID" value="MCF2564836.1"/>
    <property type="molecule type" value="Genomic_DNA"/>
</dbReference>
<accession>A0ABS9CI90</accession>
<gene>
    <name evidence="1" type="ORF">I6E12_12090</name>
</gene>
<evidence type="ECO:0008006" key="3">
    <source>
        <dbReference type="Google" id="ProtNLM"/>
    </source>
</evidence>
<name>A0ABS9CI90_9BACT</name>
<reference evidence="1 2" key="1">
    <citation type="submission" date="2020-12" db="EMBL/GenBank/DDBJ databases">
        <title>Whole genome sequences of gut porcine anaerobes.</title>
        <authorList>
            <person name="Kubasova T."/>
            <person name="Jahodarova E."/>
            <person name="Rychlik I."/>
        </authorList>
    </citation>
    <scope>NUCLEOTIDE SEQUENCE [LARGE SCALE GENOMIC DNA]</scope>
    <source>
        <strain evidence="1 2">An925</strain>
    </source>
</reference>
<dbReference type="Proteomes" id="UP001200470">
    <property type="component" value="Unassembled WGS sequence"/>
</dbReference>
<evidence type="ECO:0000313" key="1">
    <source>
        <dbReference type="EMBL" id="MCF2564836.1"/>
    </source>
</evidence>
<proteinExistence type="predicted"/>